<dbReference type="SUPFAM" id="SSF57667">
    <property type="entry name" value="beta-beta-alpha zinc fingers"/>
    <property type="match status" value="1"/>
</dbReference>
<dbReference type="STRING" id="36166.T1GEM1"/>
<dbReference type="InterPro" id="IPR013087">
    <property type="entry name" value="Znf_C2H2_type"/>
</dbReference>
<keyword evidence="3" id="KW-0862">Zinc</keyword>
<dbReference type="Proteomes" id="UP000015102">
    <property type="component" value="Unassembled WGS sequence"/>
</dbReference>
<sequence length="243" mass="27105">MNLYWQRLEVNEALNLSEERDKIPTLLWAFRISVSIQSNKRTTTSKNSFSAASQYGSTSSAPSATQYSSSSMKRMIPPLLTPPSYLFNYQVCKEEANNNNSTSLNHNFSKCKLSSPPQLPQTQTSSLFSLYEDRFLSFFKSNSSKYSTGNKKVFGIFRLFCLKGGGSSNKNSTPFGALLKYNSGNSGNSGSNTSLNDLTKNRKIHKCDADGCDKVYTKSSHLKAHKRTHTESNELLGDVKLFH</sequence>
<dbReference type="EMBL" id="CAQQ02087979">
    <property type="status" value="NOT_ANNOTATED_CDS"/>
    <property type="molecule type" value="Genomic_DNA"/>
</dbReference>
<accession>T1GEM1</accession>
<keyword evidence="2 4" id="KW-0863">Zinc-finger</keyword>
<dbReference type="FunFam" id="3.30.160.60:FF:000021">
    <property type="entry name" value="Basic krueppel-like factor 3"/>
    <property type="match status" value="1"/>
</dbReference>
<dbReference type="HOGENOM" id="CLU_1143686_0_0_1"/>
<protein>
    <recommendedName>
        <fullName evidence="5">C2H2-type domain-containing protein</fullName>
    </recommendedName>
</protein>
<dbReference type="AlphaFoldDB" id="T1GEM1"/>
<dbReference type="PANTHER" id="PTHR23235">
    <property type="entry name" value="KRUEPPEL-LIKE TRANSCRIPTION FACTOR"/>
    <property type="match status" value="1"/>
</dbReference>
<evidence type="ECO:0000256" key="3">
    <source>
        <dbReference type="ARBA" id="ARBA00022833"/>
    </source>
</evidence>
<dbReference type="GO" id="GO:0008270">
    <property type="term" value="F:zinc ion binding"/>
    <property type="evidence" value="ECO:0007669"/>
    <property type="project" value="UniProtKB-KW"/>
</dbReference>
<evidence type="ECO:0000256" key="1">
    <source>
        <dbReference type="ARBA" id="ARBA00022723"/>
    </source>
</evidence>
<dbReference type="GO" id="GO:0000981">
    <property type="term" value="F:DNA-binding transcription factor activity, RNA polymerase II-specific"/>
    <property type="evidence" value="ECO:0007669"/>
    <property type="project" value="TreeGrafter"/>
</dbReference>
<dbReference type="EMBL" id="CAQQ02087978">
    <property type="status" value="NOT_ANNOTATED_CDS"/>
    <property type="molecule type" value="Genomic_DNA"/>
</dbReference>
<organism evidence="6 7">
    <name type="scientific">Megaselia scalaris</name>
    <name type="common">Humpbacked fly</name>
    <name type="synonym">Phora scalaris</name>
    <dbReference type="NCBI Taxonomy" id="36166"/>
    <lineage>
        <taxon>Eukaryota</taxon>
        <taxon>Metazoa</taxon>
        <taxon>Ecdysozoa</taxon>
        <taxon>Arthropoda</taxon>
        <taxon>Hexapoda</taxon>
        <taxon>Insecta</taxon>
        <taxon>Pterygota</taxon>
        <taxon>Neoptera</taxon>
        <taxon>Endopterygota</taxon>
        <taxon>Diptera</taxon>
        <taxon>Brachycera</taxon>
        <taxon>Muscomorpha</taxon>
        <taxon>Platypezoidea</taxon>
        <taxon>Phoridae</taxon>
        <taxon>Megaseliini</taxon>
        <taxon>Megaselia</taxon>
    </lineage>
</organism>
<feature type="domain" description="C2H2-type" evidence="5">
    <location>
        <begin position="205"/>
        <end position="234"/>
    </location>
</feature>
<dbReference type="EnsemblMetazoa" id="MESCA001789-RA">
    <property type="protein sequence ID" value="MESCA001789-PA"/>
    <property type="gene ID" value="MESCA001789"/>
</dbReference>
<evidence type="ECO:0000313" key="6">
    <source>
        <dbReference type="EnsemblMetazoa" id="MESCA001789-PA"/>
    </source>
</evidence>
<dbReference type="PANTHER" id="PTHR23235:SF48">
    <property type="entry name" value="KRUEPPEL-LIKE FACTOR 3"/>
    <property type="match status" value="1"/>
</dbReference>
<reference evidence="6" key="2">
    <citation type="submission" date="2015-06" db="UniProtKB">
        <authorList>
            <consortium name="EnsemblMetazoa"/>
        </authorList>
    </citation>
    <scope>IDENTIFICATION</scope>
</reference>
<evidence type="ECO:0000313" key="7">
    <source>
        <dbReference type="Proteomes" id="UP000015102"/>
    </source>
</evidence>
<reference evidence="7" key="1">
    <citation type="submission" date="2013-02" db="EMBL/GenBank/DDBJ databases">
        <authorList>
            <person name="Hughes D."/>
        </authorList>
    </citation>
    <scope>NUCLEOTIDE SEQUENCE</scope>
    <source>
        <strain>Durham</strain>
        <strain evidence="7">NC isolate 2 -- Noor lab</strain>
    </source>
</reference>
<evidence type="ECO:0000259" key="5">
    <source>
        <dbReference type="PROSITE" id="PS50157"/>
    </source>
</evidence>
<evidence type="ECO:0000256" key="4">
    <source>
        <dbReference type="PROSITE-ProRule" id="PRU00042"/>
    </source>
</evidence>
<dbReference type="PROSITE" id="PS50157">
    <property type="entry name" value="ZINC_FINGER_C2H2_2"/>
    <property type="match status" value="1"/>
</dbReference>
<dbReference type="Gene3D" id="3.30.160.60">
    <property type="entry name" value="Classic Zinc Finger"/>
    <property type="match status" value="1"/>
</dbReference>
<evidence type="ECO:0000256" key="2">
    <source>
        <dbReference type="ARBA" id="ARBA00022771"/>
    </source>
</evidence>
<keyword evidence="1" id="KW-0479">Metal-binding</keyword>
<name>T1GEM1_MEGSC</name>
<proteinExistence type="predicted"/>
<keyword evidence="7" id="KW-1185">Reference proteome</keyword>
<dbReference type="GO" id="GO:0000978">
    <property type="term" value="F:RNA polymerase II cis-regulatory region sequence-specific DNA binding"/>
    <property type="evidence" value="ECO:0007669"/>
    <property type="project" value="TreeGrafter"/>
</dbReference>
<dbReference type="PROSITE" id="PS00028">
    <property type="entry name" value="ZINC_FINGER_C2H2_1"/>
    <property type="match status" value="1"/>
</dbReference>
<dbReference type="InterPro" id="IPR036236">
    <property type="entry name" value="Znf_C2H2_sf"/>
</dbReference>